<dbReference type="EMBL" id="OZ021736">
    <property type="protein sequence ID" value="CAK9314230.1"/>
    <property type="molecule type" value="Genomic_DNA"/>
</dbReference>
<dbReference type="Proteomes" id="UP001642487">
    <property type="component" value="Chromosome 2"/>
</dbReference>
<accession>A0ABP0Y3C4</accession>
<sequence length="105" mass="11263">MGTERRQRKEDQQQLLAVTVRGSLLPFDVYQYGLVAKTAVALSPASRFEGLLACQPVLSLEACFVVASLDELAPANSGLRIGWASCRPALTYPLSPPPSSADSEI</sequence>
<name>A0ABP0Y3C4_9ROSI</name>
<keyword evidence="2" id="KW-1185">Reference proteome</keyword>
<protein>
    <submittedName>
        <fullName evidence="1">Uncharacterized protein</fullName>
    </submittedName>
</protein>
<reference evidence="1 2" key="1">
    <citation type="submission" date="2024-03" db="EMBL/GenBank/DDBJ databases">
        <authorList>
            <person name="Gkanogiannis A."/>
            <person name="Becerra Lopez-Lavalle L."/>
        </authorList>
    </citation>
    <scope>NUCLEOTIDE SEQUENCE [LARGE SCALE GENOMIC DNA]</scope>
</reference>
<evidence type="ECO:0000313" key="1">
    <source>
        <dbReference type="EMBL" id="CAK9314230.1"/>
    </source>
</evidence>
<proteinExistence type="predicted"/>
<gene>
    <name evidence="1" type="ORF">CITCOLO1_LOCUS5976</name>
</gene>
<evidence type="ECO:0000313" key="2">
    <source>
        <dbReference type="Proteomes" id="UP001642487"/>
    </source>
</evidence>
<organism evidence="1 2">
    <name type="scientific">Citrullus colocynthis</name>
    <name type="common">colocynth</name>
    <dbReference type="NCBI Taxonomy" id="252529"/>
    <lineage>
        <taxon>Eukaryota</taxon>
        <taxon>Viridiplantae</taxon>
        <taxon>Streptophyta</taxon>
        <taxon>Embryophyta</taxon>
        <taxon>Tracheophyta</taxon>
        <taxon>Spermatophyta</taxon>
        <taxon>Magnoliopsida</taxon>
        <taxon>eudicotyledons</taxon>
        <taxon>Gunneridae</taxon>
        <taxon>Pentapetalae</taxon>
        <taxon>rosids</taxon>
        <taxon>fabids</taxon>
        <taxon>Cucurbitales</taxon>
        <taxon>Cucurbitaceae</taxon>
        <taxon>Benincaseae</taxon>
        <taxon>Citrullus</taxon>
    </lineage>
</organism>